<keyword evidence="2 5" id="KW-0690">Ribosome biogenesis</keyword>
<evidence type="ECO:0000256" key="3">
    <source>
        <dbReference type="ARBA" id="ARBA00022722"/>
    </source>
</evidence>
<dbReference type="CDD" id="cd16964">
    <property type="entry name" value="YqgF"/>
    <property type="match status" value="1"/>
</dbReference>
<dbReference type="PANTHER" id="PTHR33317">
    <property type="entry name" value="POLYNUCLEOTIDYL TRANSFERASE, RIBONUCLEASE H-LIKE SUPERFAMILY PROTEIN"/>
    <property type="match status" value="1"/>
</dbReference>
<dbReference type="InterPro" id="IPR006641">
    <property type="entry name" value="YqgF/RNaseH-like_dom"/>
</dbReference>
<evidence type="ECO:0000259" key="6">
    <source>
        <dbReference type="SMART" id="SM00732"/>
    </source>
</evidence>
<name>A0A7Y0UTY3_9ACTO</name>
<evidence type="ECO:0000256" key="4">
    <source>
        <dbReference type="ARBA" id="ARBA00022801"/>
    </source>
</evidence>
<dbReference type="Gene3D" id="3.30.420.140">
    <property type="entry name" value="YqgF/RNase H-like domain"/>
    <property type="match status" value="1"/>
</dbReference>
<dbReference type="GO" id="GO:0016788">
    <property type="term" value="F:hydrolase activity, acting on ester bonds"/>
    <property type="evidence" value="ECO:0007669"/>
    <property type="project" value="UniProtKB-UniRule"/>
</dbReference>
<dbReference type="SUPFAM" id="SSF53098">
    <property type="entry name" value="Ribonuclease H-like"/>
    <property type="match status" value="1"/>
</dbReference>
<sequence>MVSGRLIGVDVGKVRVGIAQAYLDTILALPVKTLKVQADGSELEELASFIREETTTAVFVGLPRLLNGKEGEAARMARSYARRLARKISPIPVRLIDERSSSVTAHEKLRAAGVSTREHKKMVDQVAAQQILEQALEMSNIGTDLTGELVIID</sequence>
<dbReference type="RefSeq" id="WP_169762805.1">
    <property type="nucleotide sequence ID" value="NZ_JABCUS010000014.1"/>
</dbReference>
<dbReference type="InterPro" id="IPR012337">
    <property type="entry name" value="RNaseH-like_sf"/>
</dbReference>
<comment type="subcellular location">
    <subcellularLocation>
        <location evidence="5">Cytoplasm</location>
    </subcellularLocation>
</comment>
<dbReference type="Proteomes" id="UP000575397">
    <property type="component" value="Unassembled WGS sequence"/>
</dbReference>
<reference evidence="7 8" key="1">
    <citation type="submission" date="2020-04" db="EMBL/GenBank/DDBJ databases">
        <title>Antimicrobial susceptibility and clonality of vaginal-derived multi-drug resistant Mobiluncus isolates in China.</title>
        <authorList>
            <person name="Zhang X."/>
        </authorList>
    </citation>
    <scope>NUCLEOTIDE SEQUENCE [LARGE SCALE GENOMIC DNA]</scope>
    <source>
        <strain evidence="7 8">12</strain>
    </source>
</reference>
<dbReference type="EC" id="3.1.-.-" evidence="5"/>
<dbReference type="InterPro" id="IPR005227">
    <property type="entry name" value="YqgF"/>
</dbReference>
<evidence type="ECO:0000256" key="1">
    <source>
        <dbReference type="ARBA" id="ARBA00022490"/>
    </source>
</evidence>
<feature type="domain" description="YqgF/RNase H-like" evidence="6">
    <location>
        <begin position="4"/>
        <end position="105"/>
    </location>
</feature>
<evidence type="ECO:0000256" key="2">
    <source>
        <dbReference type="ARBA" id="ARBA00022517"/>
    </source>
</evidence>
<accession>A0A7Y0UTY3</accession>
<dbReference type="SMART" id="SM00732">
    <property type="entry name" value="YqgFc"/>
    <property type="match status" value="1"/>
</dbReference>
<dbReference type="EMBL" id="JABCUS010000014">
    <property type="protein sequence ID" value="NMX03694.1"/>
    <property type="molecule type" value="Genomic_DNA"/>
</dbReference>
<dbReference type="GO" id="GO:0005829">
    <property type="term" value="C:cytosol"/>
    <property type="evidence" value="ECO:0007669"/>
    <property type="project" value="TreeGrafter"/>
</dbReference>
<comment type="function">
    <text evidence="5">Could be a nuclease involved in processing of the 5'-end of pre-16S rRNA.</text>
</comment>
<evidence type="ECO:0000256" key="5">
    <source>
        <dbReference type="HAMAP-Rule" id="MF_00651"/>
    </source>
</evidence>
<dbReference type="InterPro" id="IPR037027">
    <property type="entry name" value="YqgF/RNaseH-like_dom_sf"/>
</dbReference>
<protein>
    <recommendedName>
        <fullName evidence="5">Putative pre-16S rRNA nuclease</fullName>
        <ecNumber evidence="5">3.1.-.-</ecNumber>
    </recommendedName>
</protein>
<keyword evidence="1 5" id="KW-0963">Cytoplasm</keyword>
<dbReference type="AlphaFoldDB" id="A0A7Y0UTY3"/>
<comment type="similarity">
    <text evidence="5">Belongs to the YqgF HJR family.</text>
</comment>
<keyword evidence="3 5" id="KW-0540">Nuclease</keyword>
<dbReference type="GO" id="GO:0000967">
    <property type="term" value="P:rRNA 5'-end processing"/>
    <property type="evidence" value="ECO:0007669"/>
    <property type="project" value="UniProtKB-UniRule"/>
</dbReference>
<dbReference type="PANTHER" id="PTHR33317:SF4">
    <property type="entry name" value="POLYNUCLEOTIDYL TRANSFERASE, RIBONUCLEASE H-LIKE SUPERFAMILY PROTEIN"/>
    <property type="match status" value="1"/>
</dbReference>
<dbReference type="HAMAP" id="MF_00651">
    <property type="entry name" value="Nuclease_YqgF"/>
    <property type="match status" value="1"/>
</dbReference>
<evidence type="ECO:0000313" key="8">
    <source>
        <dbReference type="Proteomes" id="UP000575397"/>
    </source>
</evidence>
<dbReference type="GO" id="GO:0004518">
    <property type="term" value="F:nuclease activity"/>
    <property type="evidence" value="ECO:0007669"/>
    <property type="project" value="UniProtKB-KW"/>
</dbReference>
<dbReference type="NCBIfam" id="TIGR00250">
    <property type="entry name" value="RNAse_H_YqgF"/>
    <property type="match status" value="1"/>
</dbReference>
<gene>
    <name evidence="7" type="primary">ruvX</name>
    <name evidence="7" type="ORF">HHJ77_07085</name>
</gene>
<evidence type="ECO:0000313" key="7">
    <source>
        <dbReference type="EMBL" id="NMX03694.1"/>
    </source>
</evidence>
<proteinExistence type="inferred from homology"/>
<dbReference type="Pfam" id="PF03652">
    <property type="entry name" value="RuvX"/>
    <property type="match status" value="1"/>
</dbReference>
<keyword evidence="4 5" id="KW-0378">Hydrolase</keyword>
<organism evidence="7 8">
    <name type="scientific">Mobiluncus mulieris</name>
    <dbReference type="NCBI Taxonomy" id="2052"/>
    <lineage>
        <taxon>Bacteria</taxon>
        <taxon>Bacillati</taxon>
        <taxon>Actinomycetota</taxon>
        <taxon>Actinomycetes</taxon>
        <taxon>Actinomycetales</taxon>
        <taxon>Actinomycetaceae</taxon>
        <taxon>Mobiluncus</taxon>
    </lineage>
</organism>
<comment type="caution">
    <text evidence="7">The sequence shown here is derived from an EMBL/GenBank/DDBJ whole genome shotgun (WGS) entry which is preliminary data.</text>
</comment>